<sequence>MDGYEGVPAESPTASRNETIIQAQVLEFREQPASKLASLIERLPNEILGEIFIFVMSLFLDSYATDYGELYCWIPITRVCRHWYNVAVQVPVLWAWISLPNDETVVELLLRRSKGTSLYVMYDDSNAVPPSDGVTVLKHVLKDHLSRIRDLFLNINPTAFEEIRDKLSEPAPKLTVWHMRTYSRGNDLPEAYLDHQNMPSLKAFRNSGNYNVPWAKLASMSTLRELNLSYDRPRADIMLSKVLDTLVGMPLLETLRLSGLSIVVGRTTQKISLARLSLCKVHAPPIICSAILQHILTPSDMKMHISHTELRDTDRPLLMVPVLSKLSGETTLSPPHPIITLGVICGHDSVTLYGWRSMVAFEDPTCNGFEEVCTFRVHIRSAEPLADLLKTLPLQSVQQLQIHSHLFPHEELSPSEVVDLAMLSDKMPNISTLMCARWPLSSCADVLCNPYISVSGSGFAWPSLHTLVLQNVSFRSTGGLLDMVYSPDDGLSIMPLWRGLLKRQTSGCSILDRLVIRKCAVKDEDLDLFKQCCDELVSEHNDHRGLSLAA</sequence>
<keyword evidence="2" id="KW-1185">Reference proteome</keyword>
<evidence type="ECO:0000313" key="1">
    <source>
        <dbReference type="EMBL" id="KAJ3550440.1"/>
    </source>
</evidence>
<name>A0ACC1T1A9_9APHY</name>
<dbReference type="EMBL" id="JANHOG010000903">
    <property type="protein sequence ID" value="KAJ3550440.1"/>
    <property type="molecule type" value="Genomic_DNA"/>
</dbReference>
<organism evidence="1 2">
    <name type="scientific">Phlebia brevispora</name>
    <dbReference type="NCBI Taxonomy" id="194682"/>
    <lineage>
        <taxon>Eukaryota</taxon>
        <taxon>Fungi</taxon>
        <taxon>Dikarya</taxon>
        <taxon>Basidiomycota</taxon>
        <taxon>Agaricomycotina</taxon>
        <taxon>Agaricomycetes</taxon>
        <taxon>Polyporales</taxon>
        <taxon>Meruliaceae</taxon>
        <taxon>Phlebia</taxon>
    </lineage>
</organism>
<gene>
    <name evidence="1" type="ORF">NM688_g5075</name>
</gene>
<protein>
    <submittedName>
        <fullName evidence="1">Uncharacterized protein</fullName>
    </submittedName>
</protein>
<comment type="caution">
    <text evidence="1">The sequence shown here is derived from an EMBL/GenBank/DDBJ whole genome shotgun (WGS) entry which is preliminary data.</text>
</comment>
<accession>A0ACC1T1A9</accession>
<reference evidence="1" key="1">
    <citation type="submission" date="2022-07" db="EMBL/GenBank/DDBJ databases">
        <title>Genome Sequence of Phlebia brevispora.</title>
        <authorList>
            <person name="Buettner E."/>
        </authorList>
    </citation>
    <scope>NUCLEOTIDE SEQUENCE</scope>
    <source>
        <strain evidence="1">MPL23</strain>
    </source>
</reference>
<evidence type="ECO:0000313" key="2">
    <source>
        <dbReference type="Proteomes" id="UP001148662"/>
    </source>
</evidence>
<dbReference type="Proteomes" id="UP001148662">
    <property type="component" value="Unassembled WGS sequence"/>
</dbReference>
<proteinExistence type="predicted"/>